<dbReference type="AlphaFoldDB" id="A0A173XQD3"/>
<organism evidence="4 5">
    <name type="scientific">Roseburia inulinivorans</name>
    <dbReference type="NCBI Taxonomy" id="360807"/>
    <lineage>
        <taxon>Bacteria</taxon>
        <taxon>Bacillati</taxon>
        <taxon>Bacillota</taxon>
        <taxon>Clostridia</taxon>
        <taxon>Lachnospirales</taxon>
        <taxon>Lachnospiraceae</taxon>
        <taxon>Roseburia</taxon>
    </lineage>
</organism>
<dbReference type="SUPFAM" id="SSF53756">
    <property type="entry name" value="UDP-Glycosyltransferase/glycogen phosphorylase"/>
    <property type="match status" value="1"/>
</dbReference>
<dbReference type="PANTHER" id="PTHR12526">
    <property type="entry name" value="GLYCOSYLTRANSFERASE"/>
    <property type="match status" value="1"/>
</dbReference>
<dbReference type="CDD" id="cd03801">
    <property type="entry name" value="GT4_PimA-like"/>
    <property type="match status" value="1"/>
</dbReference>
<dbReference type="RefSeq" id="WP_055301351.1">
    <property type="nucleotide sequence ID" value="NZ_CYYR01000003.1"/>
</dbReference>
<name>A0A173XQD3_9FIRM</name>
<dbReference type="Pfam" id="PF00534">
    <property type="entry name" value="Glycos_transf_1"/>
    <property type="match status" value="1"/>
</dbReference>
<proteinExistence type="predicted"/>
<protein>
    <submittedName>
        <fullName evidence="4">D-inositol-3-phosphate glycosyltransferase</fullName>
        <ecNumber evidence="4">2.4.1.250</ecNumber>
    </submittedName>
</protein>
<dbReference type="Gene3D" id="3.40.50.2000">
    <property type="entry name" value="Glycogen Phosphorylase B"/>
    <property type="match status" value="2"/>
</dbReference>
<gene>
    <name evidence="4" type="primary">mshA_2</name>
    <name evidence="4" type="ORF">ERS852392_00643</name>
</gene>
<evidence type="ECO:0000259" key="2">
    <source>
        <dbReference type="Pfam" id="PF00534"/>
    </source>
</evidence>
<reference evidence="4 5" key="1">
    <citation type="submission" date="2015-09" db="EMBL/GenBank/DDBJ databases">
        <authorList>
            <consortium name="Pathogen Informatics"/>
        </authorList>
    </citation>
    <scope>NUCLEOTIDE SEQUENCE [LARGE SCALE GENOMIC DNA]</scope>
    <source>
        <strain evidence="4 5">2789STDY5608835</strain>
    </source>
</reference>
<evidence type="ECO:0000256" key="1">
    <source>
        <dbReference type="SAM" id="Coils"/>
    </source>
</evidence>
<dbReference type="EMBL" id="CYYR01000003">
    <property type="protein sequence ID" value="CUN52795.1"/>
    <property type="molecule type" value="Genomic_DNA"/>
</dbReference>
<feature type="domain" description="Glycosyl transferase family 1" evidence="2">
    <location>
        <begin position="189"/>
        <end position="344"/>
    </location>
</feature>
<feature type="coiled-coil region" evidence="1">
    <location>
        <begin position="322"/>
        <end position="349"/>
    </location>
</feature>
<dbReference type="EC" id="2.4.1.250" evidence="4"/>
<keyword evidence="4" id="KW-0328">Glycosyltransferase</keyword>
<keyword evidence="1" id="KW-0175">Coiled coil</keyword>
<evidence type="ECO:0000259" key="3">
    <source>
        <dbReference type="Pfam" id="PF13439"/>
    </source>
</evidence>
<evidence type="ECO:0000313" key="5">
    <source>
        <dbReference type="Proteomes" id="UP000095395"/>
    </source>
</evidence>
<dbReference type="Proteomes" id="UP000095395">
    <property type="component" value="Unassembled WGS sequence"/>
</dbReference>
<accession>A0A173XQD3</accession>
<dbReference type="GO" id="GO:0102710">
    <property type="term" value="F:D-inositol-3-phosphate glycosyltransferase activity"/>
    <property type="evidence" value="ECO:0007669"/>
    <property type="project" value="UniProtKB-EC"/>
</dbReference>
<dbReference type="InterPro" id="IPR001296">
    <property type="entry name" value="Glyco_trans_1"/>
</dbReference>
<dbReference type="Pfam" id="PF13439">
    <property type="entry name" value="Glyco_transf_4"/>
    <property type="match status" value="1"/>
</dbReference>
<feature type="domain" description="Glycosyltransferase subfamily 4-like N-terminal" evidence="3">
    <location>
        <begin position="19"/>
        <end position="162"/>
    </location>
</feature>
<evidence type="ECO:0000313" key="4">
    <source>
        <dbReference type="EMBL" id="CUN52795.1"/>
    </source>
</evidence>
<sequence>MKKEVIVINYMGRHGSGNMHAIVMAKALQEAGENVVAVVSAFSDNIREWEQLELTKLIVVQTYQTKAQFVYRTIDFYLREAYAIRRQLAQYTIKAVYCPMTTYWTYGLNRALKNQNVIVCNHDPIPHSGDRKKWSFHKALQTSHTIIVHSKKFIDYVKKQYPGKNVLYMPLTRLNVYGKGEKICTVTYPTDKVNFLFFGVISKYKGLDVLAEAYKKVKAVCPNTTLTIGGNGDFSAYQEKYSTLSDVTIVNRWIADEEIESFFTGENIITVLPYVDATQSGVALVAMEYNTPVIATRTGGLPEQVEDGVLGLLVPPSNVEALADAMVRLAQDEKLREEMKRNIKVKMRETEDSVLAHQLIEIINDKRK</sequence>
<keyword evidence="4" id="KW-0808">Transferase</keyword>
<dbReference type="InterPro" id="IPR028098">
    <property type="entry name" value="Glyco_trans_4-like_N"/>
</dbReference>